<sequence length="177" mass="19570">MMEGGCCWEARLSPPASKVLLYPFVAWASLLRANLLLLRNREIKAESTELACCTLRSSLTSRLQTSSASFLLSLLKGTPSLRRSKGALVVFTSQTLCLVLCSDRRKSLTRLSLQSLLSPRRSVPHWLRFVNNHLFVAATAEAITSDLPVSSIMDRLLDVNICTSSSARCLDSPRGWD</sequence>
<organism evidence="1 2">
    <name type="scientific">Cirrhinus molitorella</name>
    <name type="common">mud carp</name>
    <dbReference type="NCBI Taxonomy" id="172907"/>
    <lineage>
        <taxon>Eukaryota</taxon>
        <taxon>Metazoa</taxon>
        <taxon>Chordata</taxon>
        <taxon>Craniata</taxon>
        <taxon>Vertebrata</taxon>
        <taxon>Euteleostomi</taxon>
        <taxon>Actinopterygii</taxon>
        <taxon>Neopterygii</taxon>
        <taxon>Teleostei</taxon>
        <taxon>Ostariophysi</taxon>
        <taxon>Cypriniformes</taxon>
        <taxon>Cyprinidae</taxon>
        <taxon>Labeoninae</taxon>
        <taxon>Labeonini</taxon>
        <taxon>Cirrhinus</taxon>
    </lineage>
</organism>
<keyword evidence="2" id="KW-1185">Reference proteome</keyword>
<evidence type="ECO:0008006" key="3">
    <source>
        <dbReference type="Google" id="ProtNLM"/>
    </source>
</evidence>
<accession>A0ABR3P045</accession>
<dbReference type="EMBL" id="JAYMGO010000001">
    <property type="protein sequence ID" value="KAL1282171.1"/>
    <property type="molecule type" value="Genomic_DNA"/>
</dbReference>
<evidence type="ECO:0000313" key="2">
    <source>
        <dbReference type="Proteomes" id="UP001558613"/>
    </source>
</evidence>
<name>A0ABR3P045_9TELE</name>
<gene>
    <name evidence="1" type="ORF">QQF64_000974</name>
</gene>
<dbReference type="Proteomes" id="UP001558613">
    <property type="component" value="Unassembled WGS sequence"/>
</dbReference>
<reference evidence="1 2" key="1">
    <citation type="submission" date="2023-09" db="EMBL/GenBank/DDBJ databases">
        <authorList>
            <person name="Wang M."/>
        </authorList>
    </citation>
    <scope>NUCLEOTIDE SEQUENCE [LARGE SCALE GENOMIC DNA]</scope>
    <source>
        <strain evidence="1">GT-2023</strain>
        <tissue evidence="1">Liver</tissue>
    </source>
</reference>
<evidence type="ECO:0000313" key="1">
    <source>
        <dbReference type="EMBL" id="KAL1282171.1"/>
    </source>
</evidence>
<proteinExistence type="predicted"/>
<comment type="caution">
    <text evidence="1">The sequence shown here is derived from an EMBL/GenBank/DDBJ whole genome shotgun (WGS) entry which is preliminary data.</text>
</comment>
<protein>
    <recommendedName>
        <fullName evidence="3">Secreted protein</fullName>
    </recommendedName>
</protein>